<dbReference type="InterPro" id="IPR032821">
    <property type="entry name" value="PKS_assoc"/>
</dbReference>
<dbReference type="InterPro" id="IPR016039">
    <property type="entry name" value="Thiolase-like"/>
</dbReference>
<dbReference type="Gene3D" id="3.30.70.3290">
    <property type="match status" value="1"/>
</dbReference>
<dbReference type="Pfam" id="PF00698">
    <property type="entry name" value="Acyl_transf_1"/>
    <property type="match status" value="1"/>
</dbReference>
<evidence type="ECO:0000259" key="1">
    <source>
        <dbReference type="PROSITE" id="PS52004"/>
    </source>
</evidence>
<reference evidence="2 3" key="1">
    <citation type="journal article" date="2019" name="Commun. Biol.">
        <title>The bagworm genome reveals a unique fibroin gene that provides high tensile strength.</title>
        <authorList>
            <person name="Kono N."/>
            <person name="Nakamura H."/>
            <person name="Ohtoshi R."/>
            <person name="Tomita M."/>
            <person name="Numata K."/>
            <person name="Arakawa K."/>
        </authorList>
    </citation>
    <scope>NUCLEOTIDE SEQUENCE [LARGE SCALE GENOMIC DNA]</scope>
</reference>
<dbReference type="SUPFAM" id="SSF50129">
    <property type="entry name" value="GroES-like"/>
    <property type="match status" value="1"/>
</dbReference>
<dbReference type="InterPro" id="IPR014031">
    <property type="entry name" value="Ketoacyl_synth_C"/>
</dbReference>
<protein>
    <submittedName>
        <fullName evidence="2">Fatty acid synthase</fullName>
    </submittedName>
</protein>
<dbReference type="CDD" id="cd05195">
    <property type="entry name" value="enoyl_red"/>
    <property type="match status" value="1"/>
</dbReference>
<accession>A0A4C1WLC4</accession>
<dbReference type="InterPro" id="IPR001227">
    <property type="entry name" value="Ac_transferase_dom_sf"/>
</dbReference>
<dbReference type="InterPro" id="IPR020843">
    <property type="entry name" value="ER"/>
</dbReference>
<dbReference type="GO" id="GO:0004312">
    <property type="term" value="F:fatty acid synthase activity"/>
    <property type="evidence" value="ECO:0007669"/>
    <property type="project" value="TreeGrafter"/>
</dbReference>
<dbReference type="InterPro" id="IPR036291">
    <property type="entry name" value="NAD(P)-bd_dom_sf"/>
</dbReference>
<dbReference type="SUPFAM" id="SSF51735">
    <property type="entry name" value="NAD(P)-binding Rossmann-fold domains"/>
    <property type="match status" value="1"/>
</dbReference>
<dbReference type="InterPro" id="IPR042104">
    <property type="entry name" value="PKS_dehydratase_sf"/>
</dbReference>
<dbReference type="GO" id="GO:0006633">
    <property type="term" value="P:fatty acid biosynthetic process"/>
    <property type="evidence" value="ECO:0007669"/>
    <property type="project" value="UniProtKB-UniPathway"/>
</dbReference>
<name>A0A4C1WLC4_EUMVA</name>
<dbReference type="InterPro" id="IPR016035">
    <property type="entry name" value="Acyl_Trfase/lysoPLipase"/>
</dbReference>
<dbReference type="GO" id="GO:0016491">
    <property type="term" value="F:oxidoreductase activity"/>
    <property type="evidence" value="ECO:0007669"/>
    <property type="project" value="InterPro"/>
</dbReference>
<dbReference type="Gene3D" id="3.40.47.10">
    <property type="match status" value="1"/>
</dbReference>
<dbReference type="InterPro" id="IPR014043">
    <property type="entry name" value="Acyl_transferase_dom"/>
</dbReference>
<dbReference type="STRING" id="151549.A0A4C1WLC4"/>
<dbReference type="UniPathway" id="UPA00094"/>
<dbReference type="SMART" id="SM00829">
    <property type="entry name" value="PKS_ER"/>
    <property type="match status" value="1"/>
</dbReference>
<dbReference type="OrthoDB" id="329835at2759"/>
<dbReference type="SUPFAM" id="SSF55048">
    <property type="entry name" value="Probable ACP-binding domain of malonyl-CoA ACP transacylase"/>
    <property type="match status" value="1"/>
</dbReference>
<dbReference type="InterPro" id="IPR020841">
    <property type="entry name" value="PKS_Beta-ketoAc_synthase_dom"/>
</dbReference>
<dbReference type="Gene3D" id="3.10.129.110">
    <property type="entry name" value="Polyketide synthase dehydratase"/>
    <property type="match status" value="1"/>
</dbReference>
<dbReference type="InterPro" id="IPR016036">
    <property type="entry name" value="Malonyl_transacylase_ACP-bd"/>
</dbReference>
<dbReference type="InterPro" id="IPR011032">
    <property type="entry name" value="GroES-like_sf"/>
</dbReference>
<evidence type="ECO:0000313" key="2">
    <source>
        <dbReference type="EMBL" id="GBP51813.1"/>
    </source>
</evidence>
<dbReference type="Proteomes" id="UP000299102">
    <property type="component" value="Unassembled WGS sequence"/>
</dbReference>
<proteinExistence type="predicted"/>
<dbReference type="SUPFAM" id="SSF53901">
    <property type="entry name" value="Thiolase-like"/>
    <property type="match status" value="1"/>
</dbReference>
<dbReference type="Gene3D" id="3.90.180.10">
    <property type="entry name" value="Medium-chain alcohol dehydrogenases, catalytic domain"/>
    <property type="match status" value="1"/>
</dbReference>
<dbReference type="InterPro" id="IPR050091">
    <property type="entry name" value="PKS_NRPS_Biosynth_Enz"/>
</dbReference>
<sequence>MSRRLFSAVAGTSVMEQFSILFPDFPESVGNPEEELGVLCDDGKSRSFDKNAGGAVRADAVNCLFLQKAKNAKRIYSKVVYLKSSYTTDKAVDSKELKFGPVRPKKCLIEFWNDFYREANVSPQVVEYVEAYGSAVPEADRAELDAIGEVFCKGKEDPLPIGSVISNIGHTEAASGVSAVTKVLLAYHSGQIPANLYYETPHDQVQAICDGQIQVVVENQTFSRTYVAINSHSLSGINCHILLHGFHKKKDLEKYKTSIPRLVTLSGRTESSVSKIIHQLKAQPLDEEEIGLLHNIHKQDIQGHLARGYAVLTTNEEGQTVSLAENCDYYPDIRRPVWFVYSGMGSQWAGMGAQLLRIPIFANAIEKCRRVLEPKGVDLIKILVEPDKAIYDNILNSFVGIAAVQIGLTDVLRELNVVPDNIIGHSVGELGCAYADGCFTAEEMILSAYSRGLVSVKTSFIRGAMAAVGLGYKDMVGLCPPEIEVACHNGPESSTISGPADVMRAFVQELTAKGIFAKEVPCSNIAYHSRYIAKAGPELLKYLKEVIKDPKPRSQKWVSTSVPRDKWDEPEAKYSSAEYHTNNLLRSVLFEETSRLIPNNAVVIEIAPHGLLQAILKRSLGPNCVHVPLTRRGHSDSVTFLLDNIGKLYQAGLTPQVQALYPKISFPVSNGTPMLSHLVEWMHTEKWPLPKYAEQNYSKSGRRTILVSVHDEEYKYIKGNVKDACVNIRNERASKYPARSAELLKLRQPRVLVPSDDKRLSEVIFYCRFHIQIQSNLTSDKRAILGVSPNMKLAIRKSVEEPQRSTLLGAIILSEAGILVLVWETLAMMMENKMVKVPVQFCDVRFDSDVVASDDEVLVLDVTIQKGSGQFEVTHRRNIVASGCIRRHCKENMSTVVIEPVEEEYVTSSEIYKMFHLKGYSYRCGGVSMQDITLNDVSQPERPTVIKRREFVPYHPVETFDVNTVVHVFLQIVAENSSDGTINAVEFVMSKDEQPLGDLMKIVSNELTNLQKVFTKIINKHKFIISIEENEVQVTKSPCVEIAAIKTSIGRLILAKMQTKEEINEDTFFIAAPEDVANISFIEHTRNNLLPTQRLIVMADMPPPSGLLALISKWKTEQEKNKINLIITDTRTNSDCNIKEQLNKDLAVMTYSNKSTGVIIKFFGDVFNLVLIARAHSHYFKFIIQRCVSSILVLALYKDLIMSCISLSISDNKYQVICEPQGSWGCEYYLPSNDDQAISPTTRMNSTAPGENESLSCMEVHENASSKSVQVQYAGLTHYDNLKAATATSNASDNGLYCMDYSGLNSRGERVMGVVASGALAPSVMPDEDLLWPVPEHWTLEDAATVPQPYIHAFYCLNIRSKFQDGSRILVHCGTGALGQAIISIALGVGCEVFTTVSSARDKQFLKSLFPDLEDNHICSCRDVSFEHVVMEQTNGEGCAFVVSCLDGELRELLILLKSNYTLRAIKSTSPLASDVVTHRAQVINSPSPRARAYPANSLHCEIKNIMGICQQQNDRNVIR</sequence>
<dbReference type="PROSITE" id="PS52004">
    <property type="entry name" value="KS3_2"/>
    <property type="match status" value="1"/>
</dbReference>
<comment type="caution">
    <text evidence="2">The sequence shown here is derived from an EMBL/GenBank/DDBJ whole genome shotgun (WGS) entry which is preliminary data.</text>
</comment>
<dbReference type="SUPFAM" id="SSF52151">
    <property type="entry name" value="FabD/lysophospholipase-like"/>
    <property type="match status" value="1"/>
</dbReference>
<keyword evidence="3" id="KW-1185">Reference proteome</keyword>
<organism evidence="2 3">
    <name type="scientific">Eumeta variegata</name>
    <name type="common">Bagworm moth</name>
    <name type="synonym">Eumeta japonica</name>
    <dbReference type="NCBI Taxonomy" id="151549"/>
    <lineage>
        <taxon>Eukaryota</taxon>
        <taxon>Metazoa</taxon>
        <taxon>Ecdysozoa</taxon>
        <taxon>Arthropoda</taxon>
        <taxon>Hexapoda</taxon>
        <taxon>Insecta</taxon>
        <taxon>Pterygota</taxon>
        <taxon>Neoptera</taxon>
        <taxon>Endopterygota</taxon>
        <taxon>Lepidoptera</taxon>
        <taxon>Glossata</taxon>
        <taxon>Ditrysia</taxon>
        <taxon>Tineoidea</taxon>
        <taxon>Psychidae</taxon>
        <taxon>Oiketicinae</taxon>
        <taxon>Eumeta</taxon>
    </lineage>
</organism>
<dbReference type="Pfam" id="PF02801">
    <property type="entry name" value="Ketoacyl-synt_C"/>
    <property type="match status" value="1"/>
</dbReference>
<dbReference type="EMBL" id="BGZK01000589">
    <property type="protein sequence ID" value="GBP51813.1"/>
    <property type="molecule type" value="Genomic_DNA"/>
</dbReference>
<dbReference type="Pfam" id="PF16197">
    <property type="entry name" value="KAsynt_C_assoc"/>
    <property type="match status" value="1"/>
</dbReference>
<feature type="domain" description="Ketosynthase family 3 (KS3)" evidence="1">
    <location>
        <begin position="1"/>
        <end position="245"/>
    </location>
</feature>
<gene>
    <name evidence="2" type="primary">FASN</name>
    <name evidence="2" type="ORF">EVAR_96881_1</name>
</gene>
<dbReference type="Gene3D" id="3.40.366.10">
    <property type="entry name" value="Malonyl-Coenzyme A Acyl Carrier Protein, domain 2"/>
    <property type="match status" value="1"/>
</dbReference>
<dbReference type="Gene3D" id="3.40.50.720">
    <property type="entry name" value="NAD(P)-binding Rossmann-like Domain"/>
    <property type="match status" value="1"/>
</dbReference>
<dbReference type="SMART" id="SM00825">
    <property type="entry name" value="PKS_KS"/>
    <property type="match status" value="1"/>
</dbReference>
<dbReference type="PANTHER" id="PTHR43775:SF23">
    <property type="entry name" value="FATTY ACID SYNTHASE 3"/>
    <property type="match status" value="1"/>
</dbReference>
<dbReference type="PANTHER" id="PTHR43775">
    <property type="entry name" value="FATTY ACID SYNTHASE"/>
    <property type="match status" value="1"/>
</dbReference>
<dbReference type="SMART" id="SM00827">
    <property type="entry name" value="PKS_AT"/>
    <property type="match status" value="1"/>
</dbReference>
<evidence type="ECO:0000313" key="3">
    <source>
        <dbReference type="Proteomes" id="UP000299102"/>
    </source>
</evidence>